<evidence type="ECO:0000313" key="3">
    <source>
        <dbReference type="Proteomes" id="UP000187283"/>
    </source>
</evidence>
<feature type="compositionally biased region" description="Low complexity" evidence="1">
    <location>
        <begin position="19"/>
        <end position="30"/>
    </location>
</feature>
<name>A0A1R1XIJ8_9FUNG</name>
<proteinExistence type="predicted"/>
<protein>
    <submittedName>
        <fullName evidence="2">Uncharacterized protein</fullName>
    </submittedName>
</protein>
<feature type="compositionally biased region" description="Polar residues" evidence="1">
    <location>
        <begin position="90"/>
        <end position="101"/>
    </location>
</feature>
<organism evidence="2 3">
    <name type="scientific">Smittium culicis</name>
    <dbReference type="NCBI Taxonomy" id="133412"/>
    <lineage>
        <taxon>Eukaryota</taxon>
        <taxon>Fungi</taxon>
        <taxon>Fungi incertae sedis</taxon>
        <taxon>Zoopagomycota</taxon>
        <taxon>Kickxellomycotina</taxon>
        <taxon>Harpellomycetes</taxon>
        <taxon>Harpellales</taxon>
        <taxon>Legeriomycetaceae</taxon>
        <taxon>Smittium</taxon>
    </lineage>
</organism>
<dbReference type="Proteomes" id="UP000187283">
    <property type="component" value="Unassembled WGS sequence"/>
</dbReference>
<reference evidence="2 3" key="1">
    <citation type="submission" date="2017-01" db="EMBL/GenBank/DDBJ databases">
        <authorList>
            <person name="Mah S.A."/>
            <person name="Swanson W.J."/>
            <person name="Moy G.W."/>
            <person name="Vacquier V.D."/>
        </authorList>
    </citation>
    <scope>NUCLEOTIDE SEQUENCE [LARGE SCALE GENOMIC DNA]</scope>
    <source>
        <strain evidence="2 3">GSMNP</strain>
    </source>
</reference>
<feature type="region of interest" description="Disordered" evidence="1">
    <location>
        <begin position="53"/>
        <end position="173"/>
    </location>
</feature>
<feature type="region of interest" description="Disordered" evidence="1">
    <location>
        <begin position="1"/>
        <end position="32"/>
    </location>
</feature>
<dbReference type="OrthoDB" id="10614116at2759"/>
<feature type="non-terminal residue" evidence="2">
    <location>
        <position position="173"/>
    </location>
</feature>
<feature type="compositionally biased region" description="Pro residues" evidence="1">
    <location>
        <begin position="102"/>
        <end position="120"/>
    </location>
</feature>
<evidence type="ECO:0000313" key="2">
    <source>
        <dbReference type="EMBL" id="OMJ14436.1"/>
    </source>
</evidence>
<comment type="caution">
    <text evidence="2">The sequence shown here is derived from an EMBL/GenBank/DDBJ whole genome shotgun (WGS) entry which is preliminary data.</text>
</comment>
<feature type="compositionally biased region" description="Polar residues" evidence="1">
    <location>
        <begin position="67"/>
        <end position="76"/>
    </location>
</feature>
<gene>
    <name evidence="2" type="ORF">AYI70_g7870</name>
</gene>
<sequence>MLSKRKSFNQAEELIQNNSTSPSSPDSLISRQNIDRNLFQKISHYSFFNRASFKKNKNKQSPKNSSILPSHLSNTVKVIPPLNTYPPLKSRNSTNSTSSPHQKPPPSPTTISPILPPSPTLDPSELQLSNLSISHNPPTLPHPSSNPPKHSSTNPNNLLYPLITSSLTDSTTP</sequence>
<dbReference type="AlphaFoldDB" id="A0A1R1XIJ8"/>
<keyword evidence="3" id="KW-1185">Reference proteome</keyword>
<feature type="compositionally biased region" description="Polar residues" evidence="1">
    <location>
        <begin position="163"/>
        <end position="173"/>
    </location>
</feature>
<feature type="compositionally biased region" description="Low complexity" evidence="1">
    <location>
        <begin position="147"/>
        <end position="157"/>
    </location>
</feature>
<evidence type="ECO:0000256" key="1">
    <source>
        <dbReference type="SAM" id="MobiDB-lite"/>
    </source>
</evidence>
<accession>A0A1R1XIJ8</accession>
<dbReference type="EMBL" id="LSSN01003067">
    <property type="protein sequence ID" value="OMJ14436.1"/>
    <property type="molecule type" value="Genomic_DNA"/>
</dbReference>